<evidence type="ECO:0000259" key="1">
    <source>
        <dbReference type="Pfam" id="PF00180"/>
    </source>
</evidence>
<accession>X1HYC3</accession>
<dbReference type="Gene3D" id="3.40.718.10">
    <property type="entry name" value="Isopropylmalate Dehydrogenase"/>
    <property type="match status" value="1"/>
</dbReference>
<reference evidence="2" key="1">
    <citation type="journal article" date="2014" name="Front. Microbiol.">
        <title>High frequency of phylogenetically diverse reductive dehalogenase-homologous genes in deep subseafloor sedimentary metagenomes.</title>
        <authorList>
            <person name="Kawai M."/>
            <person name="Futagami T."/>
            <person name="Toyoda A."/>
            <person name="Takaki Y."/>
            <person name="Nishi S."/>
            <person name="Hori S."/>
            <person name="Arai W."/>
            <person name="Tsubouchi T."/>
            <person name="Morono Y."/>
            <person name="Uchiyama I."/>
            <person name="Ito T."/>
            <person name="Fujiyama A."/>
            <person name="Inagaki F."/>
            <person name="Takami H."/>
        </authorList>
    </citation>
    <scope>NUCLEOTIDE SEQUENCE</scope>
    <source>
        <strain evidence="2">Expedition CK06-06</strain>
    </source>
</reference>
<evidence type="ECO:0000313" key="2">
    <source>
        <dbReference type="EMBL" id="GAH62060.1"/>
    </source>
</evidence>
<name>X1HYC3_9ZZZZ</name>
<protein>
    <recommendedName>
        <fullName evidence="1">Isopropylmalate dehydrogenase-like domain-containing protein</fullName>
    </recommendedName>
</protein>
<dbReference type="Pfam" id="PF00180">
    <property type="entry name" value="Iso_dh"/>
    <property type="match status" value="1"/>
</dbReference>
<dbReference type="InterPro" id="IPR024084">
    <property type="entry name" value="IsoPropMal-DH-like_dom"/>
</dbReference>
<dbReference type="SUPFAM" id="SSF53659">
    <property type="entry name" value="Isocitrate/Isopropylmalate dehydrogenase-like"/>
    <property type="match status" value="1"/>
</dbReference>
<gene>
    <name evidence="2" type="ORF">S03H2_53654</name>
</gene>
<comment type="caution">
    <text evidence="2">The sequence shown here is derived from an EMBL/GenBank/DDBJ whole genome shotgun (WGS) entry which is preliminary data.</text>
</comment>
<feature type="non-terminal residue" evidence="2">
    <location>
        <position position="81"/>
    </location>
</feature>
<proteinExistence type="predicted"/>
<organism evidence="2">
    <name type="scientific">marine sediment metagenome</name>
    <dbReference type="NCBI Taxonomy" id="412755"/>
    <lineage>
        <taxon>unclassified sequences</taxon>
        <taxon>metagenomes</taxon>
        <taxon>ecological metagenomes</taxon>
    </lineage>
</organism>
<feature type="domain" description="Isopropylmalate dehydrogenase-like" evidence="1">
    <location>
        <begin position="8"/>
        <end position="76"/>
    </location>
</feature>
<dbReference type="AlphaFoldDB" id="X1HYC3"/>
<dbReference type="EMBL" id="BARU01034156">
    <property type="protein sequence ID" value="GAH62060.1"/>
    <property type="molecule type" value="Genomic_DNA"/>
</dbReference>
<sequence length="81" mass="9022">MHMPKYRIAWLPGDGVGHDVMDCARLVLDKLALDVEYIPGDIGWEFWKSEGDALPARTIAMMKQTDCALFGAITSKPKEEA</sequence>